<evidence type="ECO:0000256" key="1">
    <source>
        <dbReference type="ARBA" id="ARBA00003788"/>
    </source>
</evidence>
<dbReference type="InterPro" id="IPR049315">
    <property type="entry name" value="GDC-P_N"/>
</dbReference>
<dbReference type="GO" id="GO:0004375">
    <property type="term" value="F:glycine dehydrogenase (decarboxylating) activity"/>
    <property type="evidence" value="ECO:0007669"/>
    <property type="project" value="UniProtKB-EC"/>
</dbReference>
<dbReference type="InterPro" id="IPR015422">
    <property type="entry name" value="PyrdxlP-dep_Trfase_small"/>
</dbReference>
<dbReference type="SUPFAM" id="SSF53383">
    <property type="entry name" value="PLP-dependent transferases"/>
    <property type="match status" value="1"/>
</dbReference>
<evidence type="ECO:0000256" key="2">
    <source>
        <dbReference type="ARBA" id="ARBA00023002"/>
    </source>
</evidence>
<keyword evidence="2 4" id="KW-0560">Oxidoreductase</keyword>
<reference evidence="6 7" key="1">
    <citation type="submission" date="2016-10" db="EMBL/GenBank/DDBJ databases">
        <authorList>
            <person name="de Groot N.N."/>
        </authorList>
    </citation>
    <scope>NUCLEOTIDE SEQUENCE [LARGE SCALE GENOMIC DNA]</scope>
    <source>
        <strain evidence="6 7">HL3</strain>
    </source>
</reference>
<evidence type="ECO:0000313" key="6">
    <source>
        <dbReference type="EMBL" id="SFD42870.1"/>
    </source>
</evidence>
<keyword evidence="7" id="KW-1185">Reference proteome</keyword>
<dbReference type="Gene3D" id="3.90.1150.10">
    <property type="entry name" value="Aspartate Aminotransferase, domain 1"/>
    <property type="match status" value="1"/>
</dbReference>
<name>A0A1I1SIJ7_9GAMM</name>
<evidence type="ECO:0000256" key="3">
    <source>
        <dbReference type="ARBA" id="ARBA00049026"/>
    </source>
</evidence>
<protein>
    <recommendedName>
        <fullName evidence="4">Probable glycine dehydrogenase (decarboxylating) subunit 1</fullName>
        <ecNumber evidence="4">1.4.4.2</ecNumber>
    </recommendedName>
    <alternativeName>
        <fullName evidence="4">Glycine cleavage system P-protein subunit 1</fullName>
    </alternativeName>
    <alternativeName>
        <fullName evidence="4">Glycine decarboxylase subunit 1</fullName>
    </alternativeName>
    <alternativeName>
        <fullName evidence="4">Glycine dehydrogenase (aminomethyl-transferring) subunit 1</fullName>
    </alternativeName>
</protein>
<dbReference type="EC" id="1.4.4.2" evidence="4"/>
<evidence type="ECO:0000313" key="7">
    <source>
        <dbReference type="Proteomes" id="UP000198611"/>
    </source>
</evidence>
<dbReference type="EMBL" id="FOMJ01000005">
    <property type="protein sequence ID" value="SFD42870.1"/>
    <property type="molecule type" value="Genomic_DNA"/>
</dbReference>
<accession>A0A1I1SIJ7</accession>
<proteinExistence type="inferred from homology"/>
<feature type="domain" description="Glycine cleavage system P-protein N-terminal" evidence="5">
    <location>
        <begin position="3"/>
        <end position="441"/>
    </location>
</feature>
<dbReference type="STRING" id="1123397.SAMN05660831_01613"/>
<dbReference type="GO" id="GO:0009116">
    <property type="term" value="P:nucleoside metabolic process"/>
    <property type="evidence" value="ECO:0007669"/>
    <property type="project" value="InterPro"/>
</dbReference>
<dbReference type="HAMAP" id="MF_00712">
    <property type="entry name" value="GcvPA"/>
    <property type="match status" value="1"/>
</dbReference>
<dbReference type="Proteomes" id="UP000198611">
    <property type="component" value="Unassembled WGS sequence"/>
</dbReference>
<comment type="function">
    <text evidence="1 4">The glycine cleavage system catalyzes the degradation of glycine. The P protein binds the alpha-amino group of glycine through its pyridoxal phosphate cofactor; CO(2) is released and the remaining methylamine moiety is then transferred to the lipoamide cofactor of the H protein.</text>
</comment>
<dbReference type="PANTHER" id="PTHR42806">
    <property type="entry name" value="GLYCINE CLEAVAGE SYSTEM P-PROTEIN"/>
    <property type="match status" value="1"/>
</dbReference>
<dbReference type="InterPro" id="IPR023010">
    <property type="entry name" value="GcvPA"/>
</dbReference>
<dbReference type="CDD" id="cd00613">
    <property type="entry name" value="GDC-P"/>
    <property type="match status" value="1"/>
</dbReference>
<dbReference type="OrthoDB" id="9801272at2"/>
<dbReference type="Gene3D" id="3.40.640.10">
    <property type="entry name" value="Type I PLP-dependent aspartate aminotransferase-like (Major domain)"/>
    <property type="match status" value="1"/>
</dbReference>
<evidence type="ECO:0000259" key="5">
    <source>
        <dbReference type="Pfam" id="PF02347"/>
    </source>
</evidence>
<gene>
    <name evidence="4" type="primary">gcvPA</name>
    <name evidence="6" type="ORF">SAMN05660831_01613</name>
</gene>
<dbReference type="GO" id="GO:0019464">
    <property type="term" value="P:glycine decarboxylation via glycine cleavage system"/>
    <property type="evidence" value="ECO:0007669"/>
    <property type="project" value="UniProtKB-UniRule"/>
</dbReference>
<dbReference type="Pfam" id="PF02347">
    <property type="entry name" value="GDC-P"/>
    <property type="match status" value="1"/>
</dbReference>
<dbReference type="PIRSF" id="PIRSF006815">
    <property type="entry name" value="GcvPA"/>
    <property type="match status" value="1"/>
</dbReference>
<dbReference type="NCBIfam" id="NF001696">
    <property type="entry name" value="PRK00451.1"/>
    <property type="match status" value="1"/>
</dbReference>
<dbReference type="InterPro" id="IPR020581">
    <property type="entry name" value="GDC_P"/>
</dbReference>
<evidence type="ECO:0000256" key="4">
    <source>
        <dbReference type="HAMAP-Rule" id="MF_00712"/>
    </source>
</evidence>
<sequence>MPFIPHTEEEVRAMLDAIGESSMEALFDEIPAELRSEGLTRVPPGASEMQVGQEIRQRAAADGQPVCFMGAGAYEHHIPAAVWELTTRGEFYSAYTPYQAEASQGTLQVVYEFQTMMAHLTGMDASNASMYDGASALAEAALMAVRANRKAKSKRILIPESVHPVYRRVVETIVHNQGLELETLGVDPEGGHIDPAVLPEEPGTFAGLVVPQPNYFGVLEDVDALTDWAHAHGGLVIGQVNPTAMAVLTPPGEWGTEGADIACGEGQPLGAPLSSGGPYFGFMTCKQSHVRQLPGRIVGGTIDADERRGYTLTLQAREQHIRRSKATSNICTNQGLLATAATIYLSLMGPDGLERVATASHANTRKLVDALTAIDGVEKVFDRPCFHEVALRTEVPADRLLDALAAEGILGGVALGEDYPELGDAFLVCATEVRTDDEIRAYADAVARILPTLRD</sequence>
<dbReference type="PANTHER" id="PTHR42806:SF1">
    <property type="entry name" value="GLYCINE DEHYDROGENASE (DECARBOXYLATING)"/>
    <property type="match status" value="1"/>
</dbReference>
<comment type="subunit">
    <text evidence="4">The glycine cleavage system is composed of four proteins: P, T, L and H. In this organism, the P 'protein' is a heterodimer of two subunits.</text>
</comment>
<dbReference type="InterPro" id="IPR015421">
    <property type="entry name" value="PyrdxlP-dep_Trfase_major"/>
</dbReference>
<dbReference type="RefSeq" id="WP_093428261.1">
    <property type="nucleotide sequence ID" value="NZ_FOMJ01000005.1"/>
</dbReference>
<comment type="similarity">
    <text evidence="4">Belongs to the GcvP family. N-terminal subunit subfamily.</text>
</comment>
<dbReference type="AlphaFoldDB" id="A0A1I1SIJ7"/>
<comment type="catalytic activity">
    <reaction evidence="3 4">
        <text>N(6)-[(R)-lipoyl]-L-lysyl-[glycine-cleavage complex H protein] + glycine + H(+) = N(6)-[(R)-S(8)-aminomethyldihydrolipoyl]-L-lysyl-[glycine-cleavage complex H protein] + CO2</text>
        <dbReference type="Rhea" id="RHEA:24304"/>
        <dbReference type="Rhea" id="RHEA-COMP:10494"/>
        <dbReference type="Rhea" id="RHEA-COMP:10495"/>
        <dbReference type="ChEBI" id="CHEBI:15378"/>
        <dbReference type="ChEBI" id="CHEBI:16526"/>
        <dbReference type="ChEBI" id="CHEBI:57305"/>
        <dbReference type="ChEBI" id="CHEBI:83099"/>
        <dbReference type="ChEBI" id="CHEBI:83143"/>
        <dbReference type="EC" id="1.4.4.2"/>
    </reaction>
</comment>
<dbReference type="InterPro" id="IPR015424">
    <property type="entry name" value="PyrdxlP-dep_Trfase"/>
</dbReference>
<organism evidence="6 7">
    <name type="scientific">Thiohalospira halophila DSM 15071</name>
    <dbReference type="NCBI Taxonomy" id="1123397"/>
    <lineage>
        <taxon>Bacteria</taxon>
        <taxon>Pseudomonadati</taxon>
        <taxon>Pseudomonadota</taxon>
        <taxon>Gammaproteobacteria</taxon>
        <taxon>Thiohalospirales</taxon>
        <taxon>Thiohalospiraceae</taxon>
        <taxon>Thiohalospira</taxon>
    </lineage>
</organism>